<protein>
    <submittedName>
        <fullName evidence="1">Uncharacterized protein</fullName>
    </submittedName>
</protein>
<dbReference type="Proteomes" id="UP000000600">
    <property type="component" value="Unassembled WGS sequence"/>
</dbReference>
<dbReference type="HOGENOM" id="CLU_189484_0_0_1"/>
<dbReference type="EMBL" id="CT868657">
    <property type="protein sequence ID" value="CAK89908.1"/>
    <property type="molecule type" value="Genomic_DNA"/>
</dbReference>
<dbReference type="OMA" id="FMTNSFV"/>
<reference evidence="1 2" key="1">
    <citation type="journal article" date="2006" name="Nature">
        <title>Global trends of whole-genome duplications revealed by the ciliate Paramecium tetraurelia.</title>
        <authorList>
            <consortium name="Genoscope"/>
            <person name="Aury J.-M."/>
            <person name="Jaillon O."/>
            <person name="Duret L."/>
            <person name="Noel B."/>
            <person name="Jubin C."/>
            <person name="Porcel B.M."/>
            <person name="Segurens B."/>
            <person name="Daubin V."/>
            <person name="Anthouard V."/>
            <person name="Aiach N."/>
            <person name="Arnaiz O."/>
            <person name="Billaut A."/>
            <person name="Beisson J."/>
            <person name="Blanc I."/>
            <person name="Bouhouche K."/>
            <person name="Camara F."/>
            <person name="Duharcourt S."/>
            <person name="Guigo R."/>
            <person name="Gogendeau D."/>
            <person name="Katinka M."/>
            <person name="Keller A.-M."/>
            <person name="Kissmehl R."/>
            <person name="Klotz C."/>
            <person name="Koll F."/>
            <person name="Le Moue A."/>
            <person name="Lepere C."/>
            <person name="Malinsky S."/>
            <person name="Nowacki M."/>
            <person name="Nowak J.K."/>
            <person name="Plattner H."/>
            <person name="Poulain J."/>
            <person name="Ruiz F."/>
            <person name="Serrano V."/>
            <person name="Zagulski M."/>
            <person name="Dessen P."/>
            <person name="Betermier M."/>
            <person name="Weissenbach J."/>
            <person name="Scarpelli C."/>
            <person name="Schachter V."/>
            <person name="Sperling L."/>
            <person name="Meyer E."/>
            <person name="Cohen J."/>
            <person name="Wincker P."/>
        </authorList>
    </citation>
    <scope>NUCLEOTIDE SEQUENCE [LARGE SCALE GENOMIC DNA]</scope>
    <source>
        <strain evidence="1 2">Stock d4-2</strain>
    </source>
</reference>
<accession>A0E3P1</accession>
<gene>
    <name evidence="1" type="ORF">GSPATT00023081001</name>
</gene>
<dbReference type="InParanoid" id="A0E3P1"/>
<proteinExistence type="predicted"/>
<dbReference type="KEGG" id="ptm:GSPATT00023081001"/>
<evidence type="ECO:0000313" key="1">
    <source>
        <dbReference type="EMBL" id="CAK89908.1"/>
    </source>
</evidence>
<keyword evidence="2" id="KW-1185">Reference proteome</keyword>
<evidence type="ECO:0000313" key="2">
    <source>
        <dbReference type="Proteomes" id="UP000000600"/>
    </source>
</evidence>
<name>A0E3P1_PARTE</name>
<sequence>MPQHLLKSIIHKGLLKNSRLFRNYAPKTNDEIFFHQYDQTFMTNSFVQDCLKQQKLKIPVDFFKESRFDDFAEDLNDLQVTRDKKQQ</sequence>
<organism evidence="1 2">
    <name type="scientific">Paramecium tetraurelia</name>
    <dbReference type="NCBI Taxonomy" id="5888"/>
    <lineage>
        <taxon>Eukaryota</taxon>
        <taxon>Sar</taxon>
        <taxon>Alveolata</taxon>
        <taxon>Ciliophora</taxon>
        <taxon>Intramacronucleata</taxon>
        <taxon>Oligohymenophorea</taxon>
        <taxon>Peniculida</taxon>
        <taxon>Parameciidae</taxon>
        <taxon>Paramecium</taxon>
    </lineage>
</organism>
<dbReference type="GeneID" id="5043090"/>
<dbReference type="OrthoDB" id="10274245at2759"/>
<dbReference type="AlphaFoldDB" id="A0E3P1"/>
<dbReference type="RefSeq" id="XP_001457305.1">
    <property type="nucleotide sequence ID" value="XM_001457268.1"/>
</dbReference>